<keyword evidence="3" id="KW-1185">Reference proteome</keyword>
<protein>
    <submittedName>
        <fullName evidence="2">YGGT family protein</fullName>
    </submittedName>
</protein>
<feature type="transmembrane region" description="Helical" evidence="1">
    <location>
        <begin position="76"/>
        <end position="98"/>
    </location>
</feature>
<dbReference type="RefSeq" id="WP_095660291.1">
    <property type="nucleotide sequence ID" value="NZ_BAAAKB010000012.1"/>
</dbReference>
<accession>A0A1Q2HXN4</accession>
<proteinExistence type="predicted"/>
<feature type="transmembrane region" description="Helical" evidence="1">
    <location>
        <begin position="6"/>
        <end position="25"/>
    </location>
</feature>
<evidence type="ECO:0000313" key="2">
    <source>
        <dbReference type="EMBL" id="AQQ15626.1"/>
    </source>
</evidence>
<dbReference type="AlphaFoldDB" id="A0A1Q2HXN4"/>
<dbReference type="OrthoDB" id="3216131at2"/>
<keyword evidence="1" id="KW-1133">Transmembrane helix</keyword>
<evidence type="ECO:0000313" key="3">
    <source>
        <dbReference type="Proteomes" id="UP000217209"/>
    </source>
</evidence>
<dbReference type="InterPro" id="IPR003425">
    <property type="entry name" value="CCB3/YggT"/>
</dbReference>
<dbReference type="GO" id="GO:0016020">
    <property type="term" value="C:membrane"/>
    <property type="evidence" value="ECO:0007669"/>
    <property type="project" value="InterPro"/>
</dbReference>
<dbReference type="Pfam" id="PF02325">
    <property type="entry name" value="CCB3_YggT"/>
    <property type="match status" value="1"/>
</dbReference>
<keyword evidence="1" id="KW-0472">Membrane</keyword>
<name>A0A1Q2HXN4_9CORY</name>
<gene>
    <name evidence="2" type="ORF">CGLAU_08355</name>
</gene>
<dbReference type="KEGG" id="cgv:CGLAU_08355"/>
<dbReference type="EMBL" id="CP019688">
    <property type="protein sequence ID" value="AQQ15626.1"/>
    <property type="molecule type" value="Genomic_DNA"/>
</dbReference>
<dbReference type="Proteomes" id="UP000217209">
    <property type="component" value="Chromosome"/>
</dbReference>
<keyword evidence="1" id="KW-0812">Transmembrane</keyword>
<organism evidence="2 3">
    <name type="scientific">Corynebacterium glaucum</name>
    <dbReference type="NCBI Taxonomy" id="187491"/>
    <lineage>
        <taxon>Bacteria</taxon>
        <taxon>Bacillati</taxon>
        <taxon>Actinomycetota</taxon>
        <taxon>Actinomycetes</taxon>
        <taxon>Mycobacteriales</taxon>
        <taxon>Corynebacteriaceae</taxon>
        <taxon>Corynebacterium</taxon>
    </lineage>
</organism>
<sequence>MAFVGAILYALVGLYSLVVVIRIIIEMIQGFSKQFDPPSWFFVVAEPLFVITDPPVKALRRMIPPLQAGGGIGIDISVIVLFIVLMIIQMLINGLLIMPGIRA</sequence>
<reference evidence="2 3" key="1">
    <citation type="submission" date="2016-12" db="EMBL/GenBank/DDBJ databases">
        <authorList>
            <person name="Song W.-J."/>
            <person name="Kurnit D.M."/>
        </authorList>
    </citation>
    <scope>NUCLEOTIDE SEQUENCE [LARGE SCALE GENOMIC DNA]</scope>
    <source>
        <strain evidence="2 3">DSM 30827</strain>
    </source>
</reference>
<evidence type="ECO:0000256" key="1">
    <source>
        <dbReference type="SAM" id="Phobius"/>
    </source>
</evidence>